<evidence type="ECO:0000313" key="3">
    <source>
        <dbReference type="Proteomes" id="UP000604825"/>
    </source>
</evidence>
<dbReference type="EMBL" id="CAJGYO010000007">
    <property type="protein sequence ID" value="CAD6247534.1"/>
    <property type="molecule type" value="Genomic_DNA"/>
</dbReference>
<proteinExistence type="predicted"/>
<dbReference type="AlphaFoldDB" id="A0A811PVX6"/>
<dbReference type="OrthoDB" id="10267969at2759"/>
<accession>A0A811PVX6</accession>
<protein>
    <submittedName>
        <fullName evidence="2">Uncharacterized protein</fullName>
    </submittedName>
</protein>
<feature type="compositionally biased region" description="Gly residues" evidence="1">
    <location>
        <begin position="1"/>
        <end position="10"/>
    </location>
</feature>
<feature type="region of interest" description="Disordered" evidence="1">
    <location>
        <begin position="1"/>
        <end position="21"/>
    </location>
</feature>
<reference evidence="2" key="1">
    <citation type="submission" date="2020-10" db="EMBL/GenBank/DDBJ databases">
        <authorList>
            <person name="Han B."/>
            <person name="Lu T."/>
            <person name="Zhao Q."/>
            <person name="Huang X."/>
            <person name="Zhao Y."/>
        </authorList>
    </citation>
    <scope>NUCLEOTIDE SEQUENCE</scope>
</reference>
<gene>
    <name evidence="2" type="ORF">NCGR_LOCUS31721</name>
</gene>
<dbReference type="Proteomes" id="UP000604825">
    <property type="component" value="Unassembled WGS sequence"/>
</dbReference>
<organism evidence="2 3">
    <name type="scientific">Miscanthus lutarioriparius</name>
    <dbReference type="NCBI Taxonomy" id="422564"/>
    <lineage>
        <taxon>Eukaryota</taxon>
        <taxon>Viridiplantae</taxon>
        <taxon>Streptophyta</taxon>
        <taxon>Embryophyta</taxon>
        <taxon>Tracheophyta</taxon>
        <taxon>Spermatophyta</taxon>
        <taxon>Magnoliopsida</taxon>
        <taxon>Liliopsida</taxon>
        <taxon>Poales</taxon>
        <taxon>Poaceae</taxon>
        <taxon>PACMAD clade</taxon>
        <taxon>Panicoideae</taxon>
        <taxon>Andropogonodae</taxon>
        <taxon>Andropogoneae</taxon>
        <taxon>Saccharinae</taxon>
        <taxon>Miscanthus</taxon>
    </lineage>
</organism>
<evidence type="ECO:0000256" key="1">
    <source>
        <dbReference type="SAM" id="MobiDB-lite"/>
    </source>
</evidence>
<name>A0A811PVX6_9POAL</name>
<evidence type="ECO:0000313" key="2">
    <source>
        <dbReference type="EMBL" id="CAD6247534.1"/>
    </source>
</evidence>
<keyword evidence="3" id="KW-1185">Reference proteome</keyword>
<comment type="caution">
    <text evidence="2">The sequence shown here is derived from an EMBL/GenBank/DDBJ whole genome shotgun (WGS) entry which is preliminary data.</text>
</comment>
<sequence>MASAGGAGRGGGKRDGGKGEGSLARRAWRQYLLQLQQHRSEERSSLSLMFLDFMITAGCLAGVSDSVAQKLSGYQKIEKRRLLLKMLFGFAYGGPFGHFLHKILDYIFQGKKDTKTIAKKKYEIRAMHLESYLIHTYPIFECREAFEGGDDQGKETIPFCAIELLDGGYL</sequence>